<name>A0A6P0ULX2_9FLAO</name>
<comment type="caution">
    <text evidence="1">The sequence shown here is derived from an EMBL/GenBank/DDBJ whole genome shotgun (WGS) entry which is preliminary data.</text>
</comment>
<proteinExistence type="predicted"/>
<dbReference type="RefSeq" id="WP_163607528.1">
    <property type="nucleotide sequence ID" value="NZ_JAABOO010000003.1"/>
</dbReference>
<evidence type="ECO:0000313" key="1">
    <source>
        <dbReference type="EMBL" id="NER14234.1"/>
    </source>
</evidence>
<dbReference type="EMBL" id="JAABOO010000003">
    <property type="protein sequence ID" value="NER14234.1"/>
    <property type="molecule type" value="Genomic_DNA"/>
</dbReference>
<accession>A0A6P0ULX2</accession>
<protein>
    <submittedName>
        <fullName evidence="1">Uncharacterized protein</fullName>
    </submittedName>
</protein>
<keyword evidence="2" id="KW-1185">Reference proteome</keyword>
<reference evidence="1 2" key="1">
    <citation type="submission" date="2020-01" db="EMBL/GenBank/DDBJ databases">
        <title>Leptobacterium flavescens.</title>
        <authorList>
            <person name="Wang G."/>
        </authorList>
    </citation>
    <scope>NUCLEOTIDE SEQUENCE [LARGE SCALE GENOMIC DNA]</scope>
    <source>
        <strain evidence="1 2">KCTC 22160</strain>
    </source>
</reference>
<sequence>MEQTAEKTGLRTSIKKSKKRISFLRPITTRSKQSTLPEIVEPLNGFNVQLYIEDQDGGKLGTDNNLVYFWPGIFQYYKGVRPVEKVLFSKLSYHTPGALLQYMGNTMTEGASFEYDEKVLVSEDYFCKSERPNLDGLFRLCIDPALYNGEKKLFSMNVQIEDFLGDLSNEVAVNFFRCD</sequence>
<dbReference type="Proteomes" id="UP000468581">
    <property type="component" value="Unassembled WGS sequence"/>
</dbReference>
<organism evidence="1 2">
    <name type="scientific">Leptobacterium flavescens</name>
    <dbReference type="NCBI Taxonomy" id="472055"/>
    <lineage>
        <taxon>Bacteria</taxon>
        <taxon>Pseudomonadati</taxon>
        <taxon>Bacteroidota</taxon>
        <taxon>Flavobacteriia</taxon>
        <taxon>Flavobacteriales</taxon>
        <taxon>Flavobacteriaceae</taxon>
        <taxon>Leptobacterium</taxon>
    </lineage>
</organism>
<evidence type="ECO:0000313" key="2">
    <source>
        <dbReference type="Proteomes" id="UP000468581"/>
    </source>
</evidence>
<gene>
    <name evidence="1" type="ORF">GWK08_12340</name>
</gene>
<dbReference type="AlphaFoldDB" id="A0A6P0ULX2"/>